<accession>A0ABT3DJS9</accession>
<reference evidence="2 3" key="1">
    <citation type="submission" date="2022-10" db="EMBL/GenBank/DDBJ databases">
        <title>Draft genome assembly of moderately radiation resistant bacterium Metabacillus halosaccharovorans.</title>
        <authorList>
            <person name="Pal S."/>
            <person name="Gopinathan A."/>
        </authorList>
    </citation>
    <scope>NUCLEOTIDE SEQUENCE [LARGE SCALE GENOMIC DNA]</scope>
    <source>
        <strain evidence="2 3">VITHBRA001</strain>
    </source>
</reference>
<dbReference type="Proteomes" id="UP001526147">
    <property type="component" value="Unassembled WGS sequence"/>
</dbReference>
<dbReference type="EMBL" id="JAOYEY010000044">
    <property type="protein sequence ID" value="MCV9887305.1"/>
    <property type="molecule type" value="Genomic_DNA"/>
</dbReference>
<keyword evidence="1" id="KW-1133">Transmembrane helix</keyword>
<comment type="caution">
    <text evidence="2">The sequence shown here is derived from an EMBL/GenBank/DDBJ whole genome shotgun (WGS) entry which is preliminary data.</text>
</comment>
<protein>
    <recommendedName>
        <fullName evidence="4">Cytochrome c oxidase subunit 2A</fullName>
    </recommendedName>
</protein>
<gene>
    <name evidence="2" type="ORF">OIH86_16820</name>
</gene>
<evidence type="ECO:0000313" key="3">
    <source>
        <dbReference type="Proteomes" id="UP001526147"/>
    </source>
</evidence>
<sequence>MSLNNKQRKIQQIYRKTKNQQKENKESIVGTIIFSIFWIAVFIIWAIRGDI</sequence>
<keyword evidence="1" id="KW-0472">Membrane</keyword>
<evidence type="ECO:0008006" key="4">
    <source>
        <dbReference type="Google" id="ProtNLM"/>
    </source>
</evidence>
<feature type="transmembrane region" description="Helical" evidence="1">
    <location>
        <begin position="28"/>
        <end position="47"/>
    </location>
</feature>
<keyword evidence="3" id="KW-1185">Reference proteome</keyword>
<proteinExistence type="predicted"/>
<evidence type="ECO:0000313" key="2">
    <source>
        <dbReference type="EMBL" id="MCV9887305.1"/>
    </source>
</evidence>
<evidence type="ECO:0000256" key="1">
    <source>
        <dbReference type="SAM" id="Phobius"/>
    </source>
</evidence>
<name>A0ABT3DJS9_9BACI</name>
<dbReference type="RefSeq" id="WP_264143698.1">
    <property type="nucleotide sequence ID" value="NZ_CP162630.1"/>
</dbReference>
<keyword evidence="1" id="KW-0812">Transmembrane</keyword>
<organism evidence="2 3">
    <name type="scientific">Metabacillus halosaccharovorans</name>
    <dbReference type="NCBI Taxonomy" id="930124"/>
    <lineage>
        <taxon>Bacteria</taxon>
        <taxon>Bacillati</taxon>
        <taxon>Bacillota</taxon>
        <taxon>Bacilli</taxon>
        <taxon>Bacillales</taxon>
        <taxon>Bacillaceae</taxon>
        <taxon>Metabacillus</taxon>
    </lineage>
</organism>